<name>A0A1H8GNH4_9BACL</name>
<sequence length="71" mass="8034">MNTIEMIGSMNNRIIAKSKDGRLVTKDSAGNFIYCDTEGRINISLGYEGWVCLTDTFMNQQWELVKVGEVK</sequence>
<dbReference type="EMBL" id="FODH01000001">
    <property type="protein sequence ID" value="SEN45365.1"/>
    <property type="molecule type" value="Genomic_DNA"/>
</dbReference>
<dbReference type="Proteomes" id="UP000198809">
    <property type="component" value="Unassembled WGS sequence"/>
</dbReference>
<dbReference type="EMBL" id="CP076607">
    <property type="protein sequence ID" value="QWU14282.1"/>
    <property type="molecule type" value="Genomic_DNA"/>
</dbReference>
<protein>
    <submittedName>
        <fullName evidence="2">Uncharacterized protein</fullName>
    </submittedName>
</protein>
<evidence type="ECO:0000313" key="1">
    <source>
        <dbReference type="EMBL" id="QWU14282.1"/>
    </source>
</evidence>
<reference evidence="2 3" key="1">
    <citation type="submission" date="2016-10" db="EMBL/GenBank/DDBJ databases">
        <authorList>
            <person name="de Groot N.N."/>
        </authorList>
    </citation>
    <scope>NUCLEOTIDE SEQUENCE [LARGE SCALE GENOMIC DNA]</scope>
    <source>
        <strain evidence="2 3">CGMCC 1.10238</strain>
    </source>
</reference>
<proteinExistence type="predicted"/>
<evidence type="ECO:0000313" key="3">
    <source>
        <dbReference type="Proteomes" id="UP000198809"/>
    </source>
</evidence>
<gene>
    <name evidence="1" type="ORF">KP014_20460</name>
    <name evidence="2" type="ORF">SAMN04487895_101580</name>
</gene>
<dbReference type="RefSeq" id="WP_036588163.1">
    <property type="nucleotide sequence ID" value="NZ_CP076607.1"/>
</dbReference>
<accession>A0A1H8GNH4</accession>
<dbReference type="Proteomes" id="UP000683429">
    <property type="component" value="Chromosome"/>
</dbReference>
<evidence type="ECO:0000313" key="4">
    <source>
        <dbReference type="Proteomes" id="UP000683429"/>
    </source>
</evidence>
<dbReference type="STRING" id="1333845.SAMN04487895_101580"/>
<evidence type="ECO:0000313" key="2">
    <source>
        <dbReference type="EMBL" id="SEN45365.1"/>
    </source>
</evidence>
<reference evidence="1 4" key="2">
    <citation type="submission" date="2021-06" db="EMBL/GenBank/DDBJ databases">
        <title>Whole genome sequence of Paenibacillus sophorae DSM23020 for comparative genomics.</title>
        <authorList>
            <person name="Kim M.-J."/>
            <person name="Lee G."/>
            <person name="Shin J.-H."/>
        </authorList>
    </citation>
    <scope>NUCLEOTIDE SEQUENCE [LARGE SCALE GENOMIC DNA]</scope>
    <source>
        <strain evidence="1 4">DSM 23020</strain>
    </source>
</reference>
<keyword evidence="4" id="KW-1185">Reference proteome</keyword>
<organism evidence="2 3">
    <name type="scientific">Paenibacillus sophorae</name>
    <dbReference type="NCBI Taxonomy" id="1333845"/>
    <lineage>
        <taxon>Bacteria</taxon>
        <taxon>Bacillati</taxon>
        <taxon>Bacillota</taxon>
        <taxon>Bacilli</taxon>
        <taxon>Bacillales</taxon>
        <taxon>Paenibacillaceae</taxon>
        <taxon>Paenibacillus</taxon>
    </lineage>
</organism>
<dbReference type="AlphaFoldDB" id="A0A1H8GNH4"/>